<dbReference type="EMBL" id="LLYW01000002">
    <property type="protein sequence ID" value="KUH34778.1"/>
    <property type="molecule type" value="Genomic_DNA"/>
</dbReference>
<dbReference type="InterPro" id="IPR017871">
    <property type="entry name" value="ABC_transporter-like_CS"/>
</dbReference>
<dbReference type="GO" id="GO:0016887">
    <property type="term" value="F:ATP hydrolysis activity"/>
    <property type="evidence" value="ECO:0007669"/>
    <property type="project" value="InterPro"/>
</dbReference>
<sequence>MEAITAESLTILYDGKPAVEGVDFTLEDSETLLLLGPNGAGKTTLLKAIACFHRDYTGRLEVFGKPPCEAKELIGYVPQSHSLNERVPLTALEVVAMGGVYRRGFVHFKLPPETMEKAREVLGFVGLAEVGDRLFSELSGGQKQRVLLARALMSDPKLLLLDEPLSALDPSARAEVASVLAKIKRERLVTMVITTHDINPLIEVGDRIMLLNRRLIAFGRPEDVLQDPIIKSVYGPLARVIPVEGKLFCITGDVHLHRHGGGGR</sequence>
<proteinExistence type="predicted"/>
<accession>A0A100XZV0</accession>
<dbReference type="InterPro" id="IPR050153">
    <property type="entry name" value="Metal_Ion_Import_ABC"/>
</dbReference>
<dbReference type="SMART" id="SM00382">
    <property type="entry name" value="AAA"/>
    <property type="match status" value="1"/>
</dbReference>
<dbReference type="CDD" id="cd03235">
    <property type="entry name" value="ABC_Metallic_Cations"/>
    <property type="match status" value="1"/>
</dbReference>
<dbReference type="InterPro" id="IPR003593">
    <property type="entry name" value="AAA+_ATPase"/>
</dbReference>
<evidence type="ECO:0000256" key="2">
    <source>
        <dbReference type="ARBA" id="ARBA00022741"/>
    </source>
</evidence>
<keyword evidence="6" id="KW-1185">Reference proteome</keyword>
<dbReference type="PANTHER" id="PTHR42734">
    <property type="entry name" value="METAL TRANSPORT SYSTEM ATP-BINDING PROTEIN TM_0124-RELATED"/>
    <property type="match status" value="1"/>
</dbReference>
<gene>
    <name evidence="5" type="ORF">APY94_00990</name>
</gene>
<dbReference type="OrthoDB" id="24644at2157"/>
<organism evidence="5 6">
    <name type="scientific">Thermococcus celericrescens</name>
    <dbReference type="NCBI Taxonomy" id="227598"/>
    <lineage>
        <taxon>Archaea</taxon>
        <taxon>Methanobacteriati</taxon>
        <taxon>Methanobacteriota</taxon>
        <taxon>Thermococci</taxon>
        <taxon>Thermococcales</taxon>
        <taxon>Thermococcaceae</taxon>
        <taxon>Thermococcus</taxon>
    </lineage>
</organism>
<dbReference type="STRING" id="227598.APY94_00990"/>
<dbReference type="RefSeq" id="WP_058937861.1">
    <property type="nucleotide sequence ID" value="NZ_LLYW01000002.1"/>
</dbReference>
<keyword evidence="1" id="KW-0813">Transport</keyword>
<name>A0A100XZV0_9EURY</name>
<evidence type="ECO:0000313" key="5">
    <source>
        <dbReference type="EMBL" id="KUH34778.1"/>
    </source>
</evidence>
<dbReference type="Gene3D" id="3.40.50.300">
    <property type="entry name" value="P-loop containing nucleotide triphosphate hydrolases"/>
    <property type="match status" value="1"/>
</dbReference>
<feature type="domain" description="ABC transporter" evidence="4">
    <location>
        <begin position="4"/>
        <end position="237"/>
    </location>
</feature>
<evidence type="ECO:0000313" key="6">
    <source>
        <dbReference type="Proteomes" id="UP000053462"/>
    </source>
</evidence>
<keyword evidence="3" id="KW-0067">ATP-binding</keyword>
<protein>
    <submittedName>
        <fullName evidence="5">ABC transporter</fullName>
    </submittedName>
</protein>
<dbReference type="InterPro" id="IPR003439">
    <property type="entry name" value="ABC_transporter-like_ATP-bd"/>
</dbReference>
<keyword evidence="2" id="KW-0547">Nucleotide-binding</keyword>
<dbReference type="Pfam" id="PF00005">
    <property type="entry name" value="ABC_tran"/>
    <property type="match status" value="1"/>
</dbReference>
<dbReference type="GO" id="GO:0005524">
    <property type="term" value="F:ATP binding"/>
    <property type="evidence" value="ECO:0007669"/>
    <property type="project" value="UniProtKB-KW"/>
</dbReference>
<reference evidence="5 6" key="1">
    <citation type="submission" date="2015-10" db="EMBL/GenBank/DDBJ databases">
        <title>Draft genome sequence of Thermococcus celericrescens strain DSM 17994.</title>
        <authorList>
            <person name="Hong S.-J."/>
            <person name="Park C.-E."/>
            <person name="Shin J.-H."/>
        </authorList>
    </citation>
    <scope>NUCLEOTIDE SEQUENCE [LARGE SCALE GENOMIC DNA]</scope>
    <source>
        <strain evidence="5 6">DSM 17994</strain>
    </source>
</reference>
<dbReference type="Proteomes" id="UP000053462">
    <property type="component" value="Unassembled WGS sequence"/>
</dbReference>
<evidence type="ECO:0000256" key="1">
    <source>
        <dbReference type="ARBA" id="ARBA00022448"/>
    </source>
</evidence>
<dbReference type="PROSITE" id="PS00211">
    <property type="entry name" value="ABC_TRANSPORTER_1"/>
    <property type="match status" value="1"/>
</dbReference>
<comment type="caution">
    <text evidence="5">The sequence shown here is derived from an EMBL/GenBank/DDBJ whole genome shotgun (WGS) entry which is preliminary data.</text>
</comment>
<dbReference type="SUPFAM" id="SSF52540">
    <property type="entry name" value="P-loop containing nucleoside triphosphate hydrolases"/>
    <property type="match status" value="1"/>
</dbReference>
<evidence type="ECO:0000256" key="3">
    <source>
        <dbReference type="ARBA" id="ARBA00022840"/>
    </source>
</evidence>
<dbReference type="PROSITE" id="PS50893">
    <property type="entry name" value="ABC_TRANSPORTER_2"/>
    <property type="match status" value="1"/>
</dbReference>
<dbReference type="AlphaFoldDB" id="A0A100XZV0"/>
<dbReference type="InterPro" id="IPR027417">
    <property type="entry name" value="P-loop_NTPase"/>
</dbReference>
<evidence type="ECO:0000259" key="4">
    <source>
        <dbReference type="PROSITE" id="PS50893"/>
    </source>
</evidence>